<evidence type="ECO:0000256" key="2">
    <source>
        <dbReference type="ARBA" id="ARBA00022741"/>
    </source>
</evidence>
<evidence type="ECO:0000256" key="3">
    <source>
        <dbReference type="ARBA" id="ARBA00022840"/>
    </source>
</evidence>
<proteinExistence type="inferred from homology"/>
<dbReference type="InterPro" id="IPR001977">
    <property type="entry name" value="Depp_CoAkinase"/>
</dbReference>
<dbReference type="CDD" id="cd02022">
    <property type="entry name" value="DPCK"/>
    <property type="match status" value="1"/>
</dbReference>
<keyword evidence="5" id="KW-0963">Cytoplasm</keyword>
<evidence type="ECO:0000256" key="6">
    <source>
        <dbReference type="NCBIfam" id="TIGR00152"/>
    </source>
</evidence>
<evidence type="ECO:0000256" key="5">
    <source>
        <dbReference type="HAMAP-Rule" id="MF_00376"/>
    </source>
</evidence>
<dbReference type="PANTHER" id="PTHR10695">
    <property type="entry name" value="DEPHOSPHO-COA KINASE-RELATED"/>
    <property type="match status" value="1"/>
</dbReference>
<keyword evidence="8" id="KW-1185">Reference proteome</keyword>
<dbReference type="EC" id="2.7.1.24" evidence="5 6"/>
<comment type="caution">
    <text evidence="7">The sequence shown here is derived from an EMBL/GenBank/DDBJ whole genome shotgun (WGS) entry which is preliminary data.</text>
</comment>
<evidence type="ECO:0000313" key="8">
    <source>
        <dbReference type="Proteomes" id="UP000288587"/>
    </source>
</evidence>
<dbReference type="OrthoDB" id="9812943at2"/>
<keyword evidence="5 7" id="KW-0808">Transferase</keyword>
<dbReference type="UniPathway" id="UPA00241">
    <property type="reaction ID" value="UER00356"/>
</dbReference>
<evidence type="ECO:0000313" key="7">
    <source>
        <dbReference type="EMBL" id="RVT86361.1"/>
    </source>
</evidence>
<keyword evidence="5 7" id="KW-0418">Kinase</keyword>
<organism evidence="7 8">
    <name type="scientific">Inhella crocodyli</name>
    <dbReference type="NCBI Taxonomy" id="2499851"/>
    <lineage>
        <taxon>Bacteria</taxon>
        <taxon>Pseudomonadati</taxon>
        <taxon>Pseudomonadota</taxon>
        <taxon>Betaproteobacteria</taxon>
        <taxon>Burkholderiales</taxon>
        <taxon>Sphaerotilaceae</taxon>
        <taxon>Inhella</taxon>
    </lineage>
</organism>
<protein>
    <recommendedName>
        <fullName evidence="5 6">Dephospho-CoA kinase</fullName>
        <ecNumber evidence="5 6">2.7.1.24</ecNumber>
    </recommendedName>
    <alternativeName>
        <fullName evidence="5">Dephosphocoenzyme A kinase</fullName>
    </alternativeName>
</protein>
<comment type="subcellular location">
    <subcellularLocation>
        <location evidence="5">Cytoplasm</location>
    </subcellularLocation>
</comment>
<comment type="pathway">
    <text evidence="5">Cofactor biosynthesis; coenzyme A biosynthesis; CoA from (R)-pantothenate: step 5/5.</text>
</comment>
<keyword evidence="3 5" id="KW-0067">ATP-binding</keyword>
<dbReference type="GO" id="GO:0005737">
    <property type="term" value="C:cytoplasm"/>
    <property type="evidence" value="ECO:0007669"/>
    <property type="project" value="UniProtKB-SubCell"/>
</dbReference>
<accession>A0A3S2XTF7</accession>
<evidence type="ECO:0000256" key="1">
    <source>
        <dbReference type="ARBA" id="ARBA00009018"/>
    </source>
</evidence>
<keyword evidence="2 5" id="KW-0547">Nucleotide-binding</keyword>
<dbReference type="EMBL" id="SACM01000002">
    <property type="protein sequence ID" value="RVT86361.1"/>
    <property type="molecule type" value="Genomic_DNA"/>
</dbReference>
<dbReference type="GO" id="GO:0004140">
    <property type="term" value="F:dephospho-CoA kinase activity"/>
    <property type="evidence" value="ECO:0007669"/>
    <property type="project" value="UniProtKB-UniRule"/>
</dbReference>
<dbReference type="AlphaFoldDB" id="A0A3S2XTF7"/>
<gene>
    <name evidence="5" type="primary">coaE</name>
    <name evidence="7" type="ORF">EOD73_10075</name>
</gene>
<dbReference type="Gene3D" id="3.40.50.300">
    <property type="entry name" value="P-loop containing nucleotide triphosphate hydrolases"/>
    <property type="match status" value="1"/>
</dbReference>
<dbReference type="NCBIfam" id="TIGR00152">
    <property type="entry name" value="dephospho-CoA kinase"/>
    <property type="match status" value="1"/>
</dbReference>
<dbReference type="PANTHER" id="PTHR10695:SF46">
    <property type="entry name" value="BIFUNCTIONAL COENZYME A SYNTHASE-RELATED"/>
    <property type="match status" value="1"/>
</dbReference>
<dbReference type="GO" id="GO:0015937">
    <property type="term" value="P:coenzyme A biosynthetic process"/>
    <property type="evidence" value="ECO:0007669"/>
    <property type="project" value="UniProtKB-UniRule"/>
</dbReference>
<evidence type="ECO:0000256" key="4">
    <source>
        <dbReference type="ARBA" id="ARBA00022993"/>
    </source>
</evidence>
<dbReference type="SUPFAM" id="SSF52540">
    <property type="entry name" value="P-loop containing nucleoside triphosphate hydrolases"/>
    <property type="match status" value="1"/>
</dbReference>
<dbReference type="InterPro" id="IPR027417">
    <property type="entry name" value="P-loop_NTPase"/>
</dbReference>
<dbReference type="Proteomes" id="UP000288587">
    <property type="component" value="Unassembled WGS sequence"/>
</dbReference>
<sequence>MRIGLTGGIGSGKSTAAAMLQSLGWRCVDTDAIARRLTQPDGPAMAAIASRFGQHLIAPDGGLDRVAMRKRVFEDPQAKAQLEGILHPLIVEVALRQAADAPAVVFDVPLLTESHHWRARVERVLVIDCAEEVQVSRVAQRPGWSAEQARSVIATQATRTQRRQVADAVIDNSQLTIAELNASLRGLSRHWRGPVEESSA</sequence>
<feature type="binding site" evidence="5">
    <location>
        <begin position="10"/>
        <end position="15"/>
    </location>
    <ligand>
        <name>ATP</name>
        <dbReference type="ChEBI" id="CHEBI:30616"/>
    </ligand>
</feature>
<dbReference type="RefSeq" id="WP_127682856.1">
    <property type="nucleotide sequence ID" value="NZ_SACM01000002.1"/>
</dbReference>
<dbReference type="GO" id="GO:0005524">
    <property type="term" value="F:ATP binding"/>
    <property type="evidence" value="ECO:0007669"/>
    <property type="project" value="UniProtKB-UniRule"/>
</dbReference>
<name>A0A3S2XTF7_9BURK</name>
<comment type="catalytic activity">
    <reaction evidence="5">
        <text>3'-dephospho-CoA + ATP = ADP + CoA + H(+)</text>
        <dbReference type="Rhea" id="RHEA:18245"/>
        <dbReference type="ChEBI" id="CHEBI:15378"/>
        <dbReference type="ChEBI" id="CHEBI:30616"/>
        <dbReference type="ChEBI" id="CHEBI:57287"/>
        <dbReference type="ChEBI" id="CHEBI:57328"/>
        <dbReference type="ChEBI" id="CHEBI:456216"/>
        <dbReference type="EC" id="2.7.1.24"/>
    </reaction>
</comment>
<dbReference type="Pfam" id="PF01121">
    <property type="entry name" value="CoaE"/>
    <property type="match status" value="1"/>
</dbReference>
<dbReference type="PROSITE" id="PS51219">
    <property type="entry name" value="DPCK"/>
    <property type="match status" value="1"/>
</dbReference>
<reference evidence="7 8" key="1">
    <citation type="submission" date="2019-01" db="EMBL/GenBank/DDBJ databases">
        <authorList>
            <person name="Chen W.-M."/>
        </authorList>
    </citation>
    <scope>NUCLEOTIDE SEQUENCE [LARGE SCALE GENOMIC DNA]</scope>
    <source>
        <strain evidence="7 8">CCP-18</strain>
    </source>
</reference>
<comment type="function">
    <text evidence="5">Catalyzes the phosphorylation of the 3'-hydroxyl group of dephosphocoenzyme A to form coenzyme A.</text>
</comment>
<dbReference type="HAMAP" id="MF_00376">
    <property type="entry name" value="Dephospho_CoA_kinase"/>
    <property type="match status" value="1"/>
</dbReference>
<comment type="similarity">
    <text evidence="1 5">Belongs to the CoaE family.</text>
</comment>
<keyword evidence="4 5" id="KW-0173">Coenzyme A biosynthesis</keyword>